<sequence length="759" mass="86829">MPSTNDNTAAAQELKLKRDRACDACRRRKTKCDGPSMSNHVCTNCIQARKPCTYVEVSKPRGPPKAYITGLEDRLEGLEAILQQIRPGQDFSEQLGPAVVRGSWRSQDASNSSSNLSRRKSPIANNVLPPLLIPYHSKNDDPSQTSVITRPPRSTHLIFRSKPTTRRMRENLDPLSSSSGEFSDESSSSSEEPAEETVISSLAGREKITLFVSESDNSTEDDNIRFHGRSSTAGLIEITRQFKHMHMKDTISLPQEEEKNTPPIPKNLTVAQWRRPAFWRRPKWEYSYESHRAESLEKLQVLLEYFPAPDLANDLIDLYFRHSNIFFPLLHRPTFDRQWQQQLHRRNIWFSGVCLSIFAIASRWSNDTRVLPTTVSQESTDIKLSWRHAGRQYFDMVVEIHRIRESLLHPTSLFEVQTFTLMGMYLQSASDFPAGWIIISTGLRKTQDVGAHRKKVYRDEPNLDDELWKRAFWMLVILDRVGGVNLGRPCCISEEDFDLDFPLEIDDEFYDQDSKRFKQPQGMPSTLTAFVQAIKLTQIMAFSMRTLYAINKSKVYHGVAPVDQKLITKQLSLAMFEWLEHLPEHLRWKDNMDDPIFFAQSAGLSILYHLTQISIWRSLISAPISVFPSPQHEGNSAPSTPSISAPTDPAVIKCTEAARACAGIVQVQIIHGIDSFYVPGIINISHVCAGFFLLHAWSLKIHEKGLQQKDIRDMKLPLTNQIEQHVSEAKIFLQALEKVRDRWDIVDMLLWVLSFFLIK</sequence>
<dbReference type="AlphaFoldDB" id="A0A9P5YXP7"/>
<evidence type="ECO:0000259" key="4">
    <source>
        <dbReference type="PROSITE" id="PS50048"/>
    </source>
</evidence>
<dbReference type="PROSITE" id="PS00463">
    <property type="entry name" value="ZN2_CY6_FUNGAL_1"/>
    <property type="match status" value="1"/>
</dbReference>
<protein>
    <recommendedName>
        <fullName evidence="4">Zn(2)-C6 fungal-type domain-containing protein</fullName>
    </recommendedName>
</protein>
<evidence type="ECO:0000256" key="3">
    <source>
        <dbReference type="SAM" id="MobiDB-lite"/>
    </source>
</evidence>
<dbReference type="PANTHER" id="PTHR46910">
    <property type="entry name" value="TRANSCRIPTION FACTOR PDR1"/>
    <property type="match status" value="1"/>
</dbReference>
<reference evidence="5" key="1">
    <citation type="submission" date="2020-11" db="EMBL/GenBank/DDBJ databases">
        <authorList>
            <consortium name="DOE Joint Genome Institute"/>
            <person name="Ahrendt S."/>
            <person name="Riley R."/>
            <person name="Andreopoulos W."/>
            <person name="Labutti K."/>
            <person name="Pangilinan J."/>
            <person name="Ruiz-Duenas F.J."/>
            <person name="Barrasa J.M."/>
            <person name="Sanchez-Garcia M."/>
            <person name="Camarero S."/>
            <person name="Miyauchi S."/>
            <person name="Serrano A."/>
            <person name="Linde D."/>
            <person name="Babiker R."/>
            <person name="Drula E."/>
            <person name="Ayuso-Fernandez I."/>
            <person name="Pacheco R."/>
            <person name="Padilla G."/>
            <person name="Ferreira P."/>
            <person name="Barriuso J."/>
            <person name="Kellner H."/>
            <person name="Castanera R."/>
            <person name="Alfaro M."/>
            <person name="Ramirez L."/>
            <person name="Pisabarro A.G."/>
            <person name="Kuo A."/>
            <person name="Tritt A."/>
            <person name="Lipzen A."/>
            <person name="He G."/>
            <person name="Yan M."/>
            <person name="Ng V."/>
            <person name="Cullen D."/>
            <person name="Martin F."/>
            <person name="Rosso M.-N."/>
            <person name="Henrissat B."/>
            <person name="Hibbett D."/>
            <person name="Martinez A.T."/>
            <person name="Grigoriev I.V."/>
        </authorList>
    </citation>
    <scope>NUCLEOTIDE SEQUENCE</scope>
    <source>
        <strain evidence="5">CIRM-BRFM 674</strain>
    </source>
</reference>
<evidence type="ECO:0000256" key="1">
    <source>
        <dbReference type="ARBA" id="ARBA00022723"/>
    </source>
</evidence>
<dbReference type="PROSITE" id="PS50048">
    <property type="entry name" value="ZN2_CY6_FUNGAL_2"/>
    <property type="match status" value="1"/>
</dbReference>
<proteinExistence type="predicted"/>
<comment type="caution">
    <text evidence="5">The sequence shown here is derived from an EMBL/GenBank/DDBJ whole genome shotgun (WGS) entry which is preliminary data.</text>
</comment>
<keyword evidence="6" id="KW-1185">Reference proteome</keyword>
<feature type="region of interest" description="Disordered" evidence="3">
    <location>
        <begin position="102"/>
        <end position="199"/>
    </location>
</feature>
<dbReference type="SMART" id="SM00066">
    <property type="entry name" value="GAL4"/>
    <property type="match status" value="1"/>
</dbReference>
<organism evidence="5 6">
    <name type="scientific">Pholiota conissans</name>
    <dbReference type="NCBI Taxonomy" id="109636"/>
    <lineage>
        <taxon>Eukaryota</taxon>
        <taxon>Fungi</taxon>
        <taxon>Dikarya</taxon>
        <taxon>Basidiomycota</taxon>
        <taxon>Agaricomycotina</taxon>
        <taxon>Agaricomycetes</taxon>
        <taxon>Agaricomycetidae</taxon>
        <taxon>Agaricales</taxon>
        <taxon>Agaricineae</taxon>
        <taxon>Strophariaceae</taxon>
        <taxon>Pholiota</taxon>
    </lineage>
</organism>
<dbReference type="OrthoDB" id="4456959at2759"/>
<dbReference type="Gene3D" id="4.10.240.10">
    <property type="entry name" value="Zn(2)-C6 fungal-type DNA-binding domain"/>
    <property type="match status" value="1"/>
</dbReference>
<accession>A0A9P5YXP7</accession>
<dbReference type="InterPro" id="IPR036864">
    <property type="entry name" value="Zn2-C6_fun-type_DNA-bd_sf"/>
</dbReference>
<dbReference type="CDD" id="cd00067">
    <property type="entry name" value="GAL4"/>
    <property type="match status" value="1"/>
</dbReference>
<evidence type="ECO:0000313" key="6">
    <source>
        <dbReference type="Proteomes" id="UP000807469"/>
    </source>
</evidence>
<dbReference type="PANTHER" id="PTHR46910:SF38">
    <property type="entry name" value="ZN(2)-C6 FUNGAL-TYPE DOMAIN-CONTAINING PROTEIN"/>
    <property type="match status" value="1"/>
</dbReference>
<feature type="compositionally biased region" description="Low complexity" evidence="3">
    <location>
        <begin position="176"/>
        <end position="191"/>
    </location>
</feature>
<dbReference type="GO" id="GO:0000981">
    <property type="term" value="F:DNA-binding transcription factor activity, RNA polymerase II-specific"/>
    <property type="evidence" value="ECO:0007669"/>
    <property type="project" value="InterPro"/>
</dbReference>
<dbReference type="Pfam" id="PF04082">
    <property type="entry name" value="Fungal_trans"/>
    <property type="match status" value="1"/>
</dbReference>
<dbReference type="GO" id="GO:0003677">
    <property type="term" value="F:DNA binding"/>
    <property type="evidence" value="ECO:0007669"/>
    <property type="project" value="InterPro"/>
</dbReference>
<evidence type="ECO:0000256" key="2">
    <source>
        <dbReference type="ARBA" id="ARBA00023242"/>
    </source>
</evidence>
<name>A0A9P5YXP7_9AGAR</name>
<gene>
    <name evidence="5" type="ORF">BDN70DRAFT_813507</name>
</gene>
<dbReference type="EMBL" id="MU155319">
    <property type="protein sequence ID" value="KAF9475771.1"/>
    <property type="molecule type" value="Genomic_DNA"/>
</dbReference>
<dbReference type="SUPFAM" id="SSF57701">
    <property type="entry name" value="Zn2/Cys6 DNA-binding domain"/>
    <property type="match status" value="1"/>
</dbReference>
<dbReference type="Proteomes" id="UP000807469">
    <property type="component" value="Unassembled WGS sequence"/>
</dbReference>
<feature type="compositionally biased region" description="Low complexity" evidence="3">
    <location>
        <begin position="103"/>
        <end position="116"/>
    </location>
</feature>
<dbReference type="InterPro" id="IPR007219">
    <property type="entry name" value="XnlR_reg_dom"/>
</dbReference>
<dbReference type="InterPro" id="IPR001138">
    <property type="entry name" value="Zn2Cys6_DnaBD"/>
</dbReference>
<dbReference type="GO" id="GO:0008270">
    <property type="term" value="F:zinc ion binding"/>
    <property type="evidence" value="ECO:0007669"/>
    <property type="project" value="InterPro"/>
</dbReference>
<dbReference type="GO" id="GO:0006351">
    <property type="term" value="P:DNA-templated transcription"/>
    <property type="evidence" value="ECO:0007669"/>
    <property type="project" value="InterPro"/>
</dbReference>
<dbReference type="InterPro" id="IPR050987">
    <property type="entry name" value="AtrR-like"/>
</dbReference>
<keyword evidence="2" id="KW-0539">Nucleus</keyword>
<evidence type="ECO:0000313" key="5">
    <source>
        <dbReference type="EMBL" id="KAF9475771.1"/>
    </source>
</evidence>
<feature type="domain" description="Zn(2)-C6 fungal-type" evidence="4">
    <location>
        <begin position="21"/>
        <end position="54"/>
    </location>
</feature>
<dbReference type="Pfam" id="PF00172">
    <property type="entry name" value="Zn_clus"/>
    <property type="match status" value="1"/>
</dbReference>
<dbReference type="CDD" id="cd12148">
    <property type="entry name" value="fungal_TF_MHR"/>
    <property type="match status" value="1"/>
</dbReference>
<dbReference type="SMART" id="SM00906">
    <property type="entry name" value="Fungal_trans"/>
    <property type="match status" value="1"/>
</dbReference>
<keyword evidence="1" id="KW-0479">Metal-binding</keyword>